<evidence type="ECO:0000256" key="1">
    <source>
        <dbReference type="ARBA" id="ARBA00009990"/>
    </source>
</evidence>
<evidence type="ECO:0000256" key="7">
    <source>
        <dbReference type="SAM" id="MobiDB-lite"/>
    </source>
</evidence>
<dbReference type="Pfam" id="PF02556">
    <property type="entry name" value="SecB"/>
    <property type="match status" value="1"/>
</dbReference>
<evidence type="ECO:0000256" key="2">
    <source>
        <dbReference type="ARBA" id="ARBA00022448"/>
    </source>
</evidence>
<dbReference type="EMBL" id="CP123584">
    <property type="protein sequence ID" value="WZK89212.1"/>
    <property type="molecule type" value="Genomic_DNA"/>
</dbReference>
<keyword evidence="5 6" id="KW-0143">Chaperone</keyword>
<keyword evidence="2 6" id="KW-0813">Transport</keyword>
<dbReference type="PANTHER" id="PTHR36918">
    <property type="match status" value="1"/>
</dbReference>
<dbReference type="PRINTS" id="PR01594">
    <property type="entry name" value="SECBCHAPRONE"/>
</dbReference>
<evidence type="ECO:0000313" key="8">
    <source>
        <dbReference type="EMBL" id="WZK89212.1"/>
    </source>
</evidence>
<evidence type="ECO:0000313" key="9">
    <source>
        <dbReference type="Proteomes" id="UP001623232"/>
    </source>
</evidence>
<evidence type="ECO:0000256" key="6">
    <source>
        <dbReference type="HAMAP-Rule" id="MF_00821"/>
    </source>
</evidence>
<feature type="region of interest" description="Disordered" evidence="7">
    <location>
        <begin position="1"/>
        <end position="20"/>
    </location>
</feature>
<evidence type="ECO:0000256" key="3">
    <source>
        <dbReference type="ARBA" id="ARBA00022927"/>
    </source>
</evidence>
<evidence type="ECO:0000256" key="4">
    <source>
        <dbReference type="ARBA" id="ARBA00023010"/>
    </source>
</evidence>
<dbReference type="Proteomes" id="UP001623232">
    <property type="component" value="Chromosome"/>
</dbReference>
<sequence>MAENDAAEGAQPQQQQQAPQVQMNVLGQYVRDLSFENVMAQKGGGGDAQPDVSVQVNLDAKKRPTENQYEVMIKLTVESKAKEKGDVLFVLEVEYVGIFNIVGVPEDQLHPFLLIECPRMLFPFLRRIVSDITSDGGFPPLNLDNIDFVAIYRNELARRQQAAADAAPKN</sequence>
<comment type="subunit">
    <text evidence="6">Homotetramer, a dimer of dimers. One homotetramer interacts with 1 SecA dimer.</text>
</comment>
<dbReference type="SUPFAM" id="SSF54611">
    <property type="entry name" value="SecB-like"/>
    <property type="match status" value="1"/>
</dbReference>
<dbReference type="InterPro" id="IPR003708">
    <property type="entry name" value="SecB"/>
</dbReference>
<comment type="similarity">
    <text evidence="1 6">Belongs to the SecB family.</text>
</comment>
<accession>A0ABZ2XV11</accession>
<evidence type="ECO:0000256" key="5">
    <source>
        <dbReference type="ARBA" id="ARBA00023186"/>
    </source>
</evidence>
<gene>
    <name evidence="6 8" type="primary">secB</name>
    <name evidence="8" type="ORF">QEZ52_01275</name>
</gene>
<keyword evidence="3 6" id="KW-0653">Protein transport</keyword>
<proteinExistence type="inferred from homology"/>
<dbReference type="Gene3D" id="3.10.420.10">
    <property type="entry name" value="SecB-like"/>
    <property type="match status" value="1"/>
</dbReference>
<comment type="function">
    <text evidence="6">One of the proteins required for the normal export of preproteins out of the cell cytoplasm. It is a molecular chaperone that binds to a subset of precursor proteins, maintaining them in a translocation-competent state. It also specifically binds to its receptor SecA.</text>
</comment>
<dbReference type="HAMAP" id="MF_00821">
    <property type="entry name" value="SecB"/>
    <property type="match status" value="1"/>
</dbReference>
<reference evidence="8 9" key="1">
    <citation type="submission" date="2023-04" db="EMBL/GenBank/DDBJ databases">
        <title>Complete genome sequence of Alisedimentitalea scapharcae.</title>
        <authorList>
            <person name="Rong J.-C."/>
            <person name="Yi M.-L."/>
            <person name="Zhao Q."/>
        </authorList>
    </citation>
    <scope>NUCLEOTIDE SEQUENCE [LARGE SCALE GENOMIC DNA]</scope>
    <source>
        <strain evidence="8 9">KCTC 42119</strain>
    </source>
</reference>
<dbReference type="RefSeq" id="WP_406647266.1">
    <property type="nucleotide sequence ID" value="NZ_CP123584.1"/>
</dbReference>
<dbReference type="InterPro" id="IPR035958">
    <property type="entry name" value="SecB-like_sf"/>
</dbReference>
<dbReference type="NCBIfam" id="TIGR00809">
    <property type="entry name" value="secB"/>
    <property type="match status" value="1"/>
</dbReference>
<name>A0ABZ2XV11_9RHOB</name>
<dbReference type="NCBIfam" id="NF004392">
    <property type="entry name" value="PRK05751.1-3"/>
    <property type="match status" value="1"/>
</dbReference>
<organism evidence="8 9">
    <name type="scientific">Aliisedimentitalea scapharcae</name>
    <dbReference type="NCBI Taxonomy" id="1524259"/>
    <lineage>
        <taxon>Bacteria</taxon>
        <taxon>Pseudomonadati</taxon>
        <taxon>Pseudomonadota</taxon>
        <taxon>Alphaproteobacteria</taxon>
        <taxon>Rhodobacterales</taxon>
        <taxon>Roseobacteraceae</taxon>
        <taxon>Aliisedimentitalea</taxon>
    </lineage>
</organism>
<comment type="subcellular location">
    <subcellularLocation>
        <location evidence="6">Cytoplasm</location>
    </subcellularLocation>
</comment>
<keyword evidence="6" id="KW-0963">Cytoplasm</keyword>
<keyword evidence="9" id="KW-1185">Reference proteome</keyword>
<protein>
    <recommendedName>
        <fullName evidence="6">Protein-export protein SecB</fullName>
    </recommendedName>
</protein>
<feature type="compositionally biased region" description="Low complexity" evidence="7">
    <location>
        <begin position="10"/>
        <end position="20"/>
    </location>
</feature>
<keyword evidence="4 6" id="KW-0811">Translocation</keyword>
<dbReference type="PANTHER" id="PTHR36918:SF1">
    <property type="entry name" value="PROTEIN-EXPORT PROTEIN SECB"/>
    <property type="match status" value="1"/>
</dbReference>